<gene>
    <name evidence="2" type="ORF">LPMP_150230</name>
</gene>
<keyword evidence="3" id="KW-1185">Reference proteome</keyword>
<name>A0A088RL56_LEIPA</name>
<dbReference type="eggNOG" id="ENOG502RZ57">
    <property type="taxonomic scope" value="Eukaryota"/>
</dbReference>
<protein>
    <recommendedName>
        <fullName evidence="4">CFA20 domain-containing protein</fullName>
    </recommendedName>
</protein>
<dbReference type="OrthoDB" id="10261083at2759"/>
<proteinExistence type="predicted"/>
<dbReference type="VEuPathDB" id="TriTrypDB:LPAL13_150007300"/>
<evidence type="ECO:0008006" key="4">
    <source>
        <dbReference type="Google" id="ProtNLM"/>
    </source>
</evidence>
<reference evidence="2 3" key="1">
    <citation type="journal article" date="2015" name="Sci. Rep.">
        <title>The genome of Leishmania panamensis: insights into genomics of the L. (Viannia) subgenus.</title>
        <authorList>
            <person name="Llanes A."/>
            <person name="Restrepo C.M."/>
            <person name="Vecchio G.D."/>
            <person name="Anguizola F.J."/>
            <person name="Lleonart R."/>
        </authorList>
    </citation>
    <scope>NUCLEOTIDE SEQUENCE [LARGE SCALE GENOMIC DNA]</scope>
    <source>
        <strain evidence="2 3">MHOM/PA/94/PSC-1</strain>
    </source>
</reference>
<organism evidence="2 3">
    <name type="scientific">Leishmania panamensis</name>
    <dbReference type="NCBI Taxonomy" id="5679"/>
    <lineage>
        <taxon>Eukaryota</taxon>
        <taxon>Discoba</taxon>
        <taxon>Euglenozoa</taxon>
        <taxon>Kinetoplastea</taxon>
        <taxon>Metakinetoplastina</taxon>
        <taxon>Trypanosomatida</taxon>
        <taxon>Trypanosomatidae</taxon>
        <taxon>Leishmaniinae</taxon>
        <taxon>Leishmania</taxon>
        <taxon>Leishmania guyanensis species complex</taxon>
    </lineage>
</organism>
<feature type="region of interest" description="Disordered" evidence="1">
    <location>
        <begin position="320"/>
        <end position="434"/>
    </location>
</feature>
<accession>A0A088RL56</accession>
<dbReference type="EMBL" id="CP009384">
    <property type="protein sequence ID" value="AIN96747.1"/>
    <property type="molecule type" value="Genomic_DNA"/>
</dbReference>
<dbReference type="GeneID" id="22573439"/>
<dbReference type="Proteomes" id="UP000063063">
    <property type="component" value="Chromosome 15"/>
</dbReference>
<evidence type="ECO:0000313" key="2">
    <source>
        <dbReference type="EMBL" id="AIN96747.1"/>
    </source>
</evidence>
<dbReference type="KEGG" id="lpan:LPMP_150230"/>
<evidence type="ECO:0000313" key="3">
    <source>
        <dbReference type="Proteomes" id="UP000063063"/>
    </source>
</evidence>
<dbReference type="VEuPathDB" id="TriTrypDB:LPMP_150230"/>
<evidence type="ECO:0000256" key="1">
    <source>
        <dbReference type="SAM" id="MobiDB-lite"/>
    </source>
</evidence>
<feature type="compositionally biased region" description="Polar residues" evidence="1">
    <location>
        <begin position="412"/>
        <end position="421"/>
    </location>
</feature>
<dbReference type="RefSeq" id="XP_010697400.1">
    <property type="nucleotide sequence ID" value="XM_010699098.1"/>
</dbReference>
<dbReference type="AlphaFoldDB" id="A0A088RL56"/>
<sequence>MATQLQLVMEANSKLLTHAKVVNPLGCSIVIDKHIRKPVLIMKGKPSQTRVQIPREDFPLSSLRLHDSLLVAQLCLDSIDHFALEVVVSQYTMNRTKLVIGTYIKDPRYDETADDVTTAYLPLIIPRNKWVQVVFHVAGIAHSVFNLPCISWIDTITLTGAGKMSCLFVSSDEQSCIDAAPEGMALFAVPAFVPPIWKTAIASHEHLSSPLAVDTRSGTQLTSDLPFVATAGLRVESSPSVALSLSMHSVIPQRLQPLKDTVVVSPSYPQASSRSATGEVGAALGEGLFHSLSKCDYIRLVDNEDIVAKAEHATISCSYGDGHRQQASQEATAGRPYGPARGTANSSAGGLSGWEQPPEERASAPVAVSLTRASKVDATKRPSQKLRGIPSPPGSSDTERVQRIIASRKSRVTPTQRSVISSGDDGRGNVSRRQQRLRRRMRVLRANEQKANKAAAAKALVASELPLSQRVSVAVAEDSIEAAPVCGYGFGYLGVLKPNGEYEEDEEANLNLEGALTLLTDGE</sequence>